<dbReference type="InterPro" id="IPR015865">
    <property type="entry name" value="Riboflavin_kinase_bac/euk"/>
</dbReference>
<evidence type="ECO:0000256" key="7">
    <source>
        <dbReference type="ARBA" id="ARBA00047880"/>
    </source>
</evidence>
<sequence length="148" mass="16889">MIVIEGIVEQGDQRGRLLGFPTANIPLDSEEVDDGVWGAIVRIEPDRWVPAAVSIGCRRTFYAESGQRVLEAHLLYFNEELYGRRIRVELATKLRPQRTFDTTEALTEQLHQDVQRVLEWSLTHFPAFPSHNRRECSAVARQTLSNAS</sequence>
<proteinExistence type="predicted"/>
<dbReference type="PANTHER" id="PTHR22749:SF6">
    <property type="entry name" value="RIBOFLAVIN KINASE"/>
    <property type="match status" value="1"/>
</dbReference>
<dbReference type="GO" id="GO:0008531">
    <property type="term" value="F:riboflavin kinase activity"/>
    <property type="evidence" value="ECO:0007669"/>
    <property type="project" value="UniProtKB-EC"/>
</dbReference>
<keyword evidence="5" id="KW-0547">Nucleotide-binding</keyword>
<dbReference type="PANTHER" id="PTHR22749">
    <property type="entry name" value="RIBOFLAVIN KINASE/FMN ADENYLYLTRANSFERASE"/>
    <property type="match status" value="1"/>
</dbReference>
<evidence type="ECO:0000256" key="2">
    <source>
        <dbReference type="ARBA" id="ARBA00022630"/>
    </source>
</evidence>
<evidence type="ECO:0000256" key="5">
    <source>
        <dbReference type="ARBA" id="ARBA00022741"/>
    </source>
</evidence>
<dbReference type="SMART" id="SM00904">
    <property type="entry name" value="Flavokinase"/>
    <property type="match status" value="1"/>
</dbReference>
<keyword evidence="9" id="KW-0548">Nucleotidyltransferase</keyword>
<accession>A0ABT9RTV2</accession>
<dbReference type="Proteomes" id="UP001226577">
    <property type="component" value="Unassembled WGS sequence"/>
</dbReference>
<reference evidence="9 10" key="1">
    <citation type="submission" date="2023-07" db="EMBL/GenBank/DDBJ databases">
        <title>Sorghum-associated microbial communities from plants grown in Nebraska, USA.</title>
        <authorList>
            <person name="Schachtman D."/>
        </authorList>
    </citation>
    <scope>NUCLEOTIDE SEQUENCE [LARGE SCALE GENOMIC DNA]</scope>
    <source>
        <strain evidence="9 10">CC222</strain>
    </source>
</reference>
<keyword evidence="6" id="KW-0067">ATP-binding</keyword>
<evidence type="ECO:0000313" key="9">
    <source>
        <dbReference type="EMBL" id="MDP9888676.1"/>
    </source>
</evidence>
<dbReference type="RefSeq" id="WP_307307973.1">
    <property type="nucleotide sequence ID" value="NZ_JAUSRE010000010.1"/>
</dbReference>
<evidence type="ECO:0000256" key="6">
    <source>
        <dbReference type="ARBA" id="ARBA00022840"/>
    </source>
</evidence>
<feature type="domain" description="Riboflavin kinase" evidence="8">
    <location>
        <begin position="1"/>
        <end position="122"/>
    </location>
</feature>
<evidence type="ECO:0000256" key="4">
    <source>
        <dbReference type="ARBA" id="ARBA00022679"/>
    </source>
</evidence>
<dbReference type="InterPro" id="IPR023465">
    <property type="entry name" value="Riboflavin_kinase_dom_sf"/>
</dbReference>
<dbReference type="EC" id="2.7.1.26" evidence="1"/>
<dbReference type="Gene3D" id="2.40.30.30">
    <property type="entry name" value="Riboflavin kinase-like"/>
    <property type="match status" value="1"/>
</dbReference>
<organism evidence="9 10">
    <name type="scientific">Pseudarthrobacter enclensis</name>
    <dbReference type="NCBI Taxonomy" id="993070"/>
    <lineage>
        <taxon>Bacteria</taxon>
        <taxon>Bacillati</taxon>
        <taxon>Actinomycetota</taxon>
        <taxon>Actinomycetes</taxon>
        <taxon>Micrococcales</taxon>
        <taxon>Micrococcaceae</taxon>
        <taxon>Pseudarthrobacter</taxon>
    </lineage>
</organism>
<dbReference type="GO" id="GO:0003919">
    <property type="term" value="F:FMN adenylyltransferase activity"/>
    <property type="evidence" value="ECO:0007669"/>
    <property type="project" value="UniProtKB-EC"/>
</dbReference>
<dbReference type="SUPFAM" id="SSF82114">
    <property type="entry name" value="Riboflavin kinase-like"/>
    <property type="match status" value="1"/>
</dbReference>
<evidence type="ECO:0000256" key="3">
    <source>
        <dbReference type="ARBA" id="ARBA00022643"/>
    </source>
</evidence>
<name>A0ABT9RTV2_9MICC</name>
<dbReference type="InterPro" id="IPR023468">
    <property type="entry name" value="Riboflavin_kinase"/>
</dbReference>
<keyword evidence="9" id="KW-0418">Kinase</keyword>
<dbReference type="Pfam" id="PF01687">
    <property type="entry name" value="Flavokinase"/>
    <property type="match status" value="1"/>
</dbReference>
<evidence type="ECO:0000259" key="8">
    <source>
        <dbReference type="SMART" id="SM00904"/>
    </source>
</evidence>
<keyword evidence="4 9" id="KW-0808">Transferase</keyword>
<protein>
    <recommendedName>
        <fullName evidence="1">riboflavin kinase</fullName>
        <ecNumber evidence="1">2.7.1.26</ecNumber>
    </recommendedName>
</protein>
<dbReference type="EMBL" id="JAUSRE010000010">
    <property type="protein sequence ID" value="MDP9888676.1"/>
    <property type="molecule type" value="Genomic_DNA"/>
</dbReference>
<evidence type="ECO:0000313" key="10">
    <source>
        <dbReference type="Proteomes" id="UP001226577"/>
    </source>
</evidence>
<comment type="catalytic activity">
    <reaction evidence="7">
        <text>riboflavin + ATP = FMN + ADP + H(+)</text>
        <dbReference type="Rhea" id="RHEA:14357"/>
        <dbReference type="ChEBI" id="CHEBI:15378"/>
        <dbReference type="ChEBI" id="CHEBI:30616"/>
        <dbReference type="ChEBI" id="CHEBI:57986"/>
        <dbReference type="ChEBI" id="CHEBI:58210"/>
        <dbReference type="ChEBI" id="CHEBI:456216"/>
        <dbReference type="EC" id="2.7.1.26"/>
    </reaction>
</comment>
<evidence type="ECO:0000256" key="1">
    <source>
        <dbReference type="ARBA" id="ARBA00012105"/>
    </source>
</evidence>
<keyword evidence="3" id="KW-0288">FMN</keyword>
<keyword evidence="10" id="KW-1185">Reference proteome</keyword>
<comment type="caution">
    <text evidence="9">The sequence shown here is derived from an EMBL/GenBank/DDBJ whole genome shotgun (WGS) entry which is preliminary data.</text>
</comment>
<keyword evidence="2" id="KW-0285">Flavoprotein</keyword>
<gene>
    <name evidence="9" type="ORF">J2X98_002269</name>
</gene>